<evidence type="ECO:0000313" key="2">
    <source>
        <dbReference type="Proteomes" id="UP000678595"/>
    </source>
</evidence>
<evidence type="ECO:0000313" key="1">
    <source>
        <dbReference type="EMBL" id="BBM96184.1"/>
    </source>
</evidence>
<dbReference type="RefSeq" id="YP_010840055.1">
    <property type="nucleotide sequence ID" value="NC_078370.1"/>
</dbReference>
<proteinExistence type="predicted"/>
<protein>
    <submittedName>
        <fullName evidence="1">Uncharacterized protein</fullName>
    </submittedName>
</protein>
<organism evidence="1 2">
    <name type="scientific">Perilla mosaic virus</name>
    <dbReference type="NCBI Taxonomy" id="2483037"/>
    <lineage>
        <taxon>Viruses</taxon>
        <taxon>Riboviria</taxon>
        <taxon>Orthornavirae</taxon>
        <taxon>Negarnaviricota</taxon>
        <taxon>Polyploviricotina</taxon>
        <taxon>Bunyaviricetes</taxon>
        <taxon>Elliovirales</taxon>
        <taxon>Fimoviridae</taxon>
        <taxon>Emaravirus</taxon>
        <taxon>Emaravirus perillae</taxon>
    </lineage>
</organism>
<accession>A0A6F8PH38</accession>
<name>A0A6F8PH38_9VIRU</name>
<gene>
    <name evidence="1" type="primary">P6b</name>
</gene>
<keyword evidence="2" id="KW-1185">Reference proteome</keyword>
<dbReference type="GeneID" id="80550489"/>
<sequence>MIKMATQKNQLPNKEIQSFNYEKTDVSSLEKPKNEWTRKLDSMVTNGYGPENVKVLTVSFVRLIDNVTLAFRMVDHCGKIDSIQGYYEVVKLLIYMLYSLTEIDQDDWDRLKKVCDERIDLIVYKERINVIYERYKKIVWIPQVNEPRIPYNRENEYAYELLRVDNLSGSKSLKESAYRNISQDFEELDYGHGLEDDLKVLRSSRPDIPFKLYQGLSSGNPTSFYKQCATYLRTASDDDFILHKICSSDELYNMMAV</sequence>
<dbReference type="EMBL" id="LC496097">
    <property type="protein sequence ID" value="BBM96184.1"/>
    <property type="molecule type" value="Genomic_RNA"/>
</dbReference>
<dbReference type="KEGG" id="vg:80550489"/>
<reference evidence="1" key="1">
    <citation type="journal article" date="2020" name="Phytopathology">
        <title>Perilla mosaic virus is a highly divergent emaravirus transmitted by Shevtchenkella sp. (Acari: Eriophyidae).</title>
        <authorList>
            <person name="Kubota K."/>
            <person name="Usugi T."/>
            <person name="Tomitaka Y."/>
            <person name="Shimomoto Y."/>
            <person name="Takeuchi S."/>
            <person name="Kadono F."/>
            <person name="Yanagisawa H."/>
            <person name="Chiaki Y."/>
            <person name="Tsuda S."/>
        </authorList>
    </citation>
    <scope>NUCLEOTIDE SEQUENCE</scope>
    <source>
        <strain evidence="1">Kochi_Nankoku_2011</strain>
    </source>
</reference>
<dbReference type="Proteomes" id="UP000678595">
    <property type="component" value="Genome"/>
</dbReference>